<dbReference type="Gene3D" id="1.10.510.10">
    <property type="entry name" value="Transferase(Phosphotransferase) domain 1"/>
    <property type="match status" value="2"/>
</dbReference>
<dbReference type="GO" id="GO:0004674">
    <property type="term" value="F:protein serine/threonine kinase activity"/>
    <property type="evidence" value="ECO:0007669"/>
    <property type="project" value="TreeGrafter"/>
</dbReference>
<feature type="coiled-coil region" evidence="1">
    <location>
        <begin position="594"/>
        <end position="663"/>
    </location>
</feature>
<dbReference type="PANTHER" id="PTHR44329">
    <property type="entry name" value="SERINE/THREONINE-PROTEIN KINASE TNNI3K-RELATED"/>
    <property type="match status" value="1"/>
</dbReference>
<accession>A0A8H3L8A7</accession>
<feature type="domain" description="Protein kinase" evidence="2">
    <location>
        <begin position="37"/>
        <end position="329"/>
    </location>
</feature>
<organism evidence="3 4">
    <name type="scientific">Rhizophagus clarus</name>
    <dbReference type="NCBI Taxonomy" id="94130"/>
    <lineage>
        <taxon>Eukaryota</taxon>
        <taxon>Fungi</taxon>
        <taxon>Fungi incertae sedis</taxon>
        <taxon>Mucoromycota</taxon>
        <taxon>Glomeromycotina</taxon>
        <taxon>Glomeromycetes</taxon>
        <taxon>Glomerales</taxon>
        <taxon>Glomeraceae</taxon>
        <taxon>Rhizophagus</taxon>
    </lineage>
</organism>
<dbReference type="AlphaFoldDB" id="A0A8H3L8A7"/>
<proteinExistence type="predicted"/>
<gene>
    <name evidence="3" type="ORF">RCL2_000822900</name>
</gene>
<dbReference type="InterPro" id="IPR051681">
    <property type="entry name" value="Ser/Thr_Kinases-Pseudokinases"/>
</dbReference>
<dbReference type="SUPFAM" id="SSF56112">
    <property type="entry name" value="Protein kinase-like (PK-like)"/>
    <property type="match status" value="1"/>
</dbReference>
<dbReference type="InterPro" id="IPR000719">
    <property type="entry name" value="Prot_kinase_dom"/>
</dbReference>
<evidence type="ECO:0000313" key="3">
    <source>
        <dbReference type="EMBL" id="GES80970.1"/>
    </source>
</evidence>
<name>A0A8H3L8A7_9GLOM</name>
<feature type="coiled-coil region" evidence="1">
    <location>
        <begin position="404"/>
        <end position="539"/>
    </location>
</feature>
<protein>
    <submittedName>
        <fullName evidence="3">Kinase-like domain-containing protein</fullName>
    </submittedName>
</protein>
<dbReference type="InterPro" id="IPR001245">
    <property type="entry name" value="Ser-Thr/Tyr_kinase_cat_dom"/>
</dbReference>
<dbReference type="InterPro" id="IPR011009">
    <property type="entry name" value="Kinase-like_dom_sf"/>
</dbReference>
<keyword evidence="3" id="KW-0418">Kinase</keyword>
<dbReference type="EMBL" id="BLAL01000053">
    <property type="protein sequence ID" value="GES80970.1"/>
    <property type="molecule type" value="Genomic_DNA"/>
</dbReference>
<keyword evidence="1" id="KW-0175">Coiled coil</keyword>
<evidence type="ECO:0000259" key="2">
    <source>
        <dbReference type="PROSITE" id="PS50011"/>
    </source>
</evidence>
<dbReference type="Proteomes" id="UP000615446">
    <property type="component" value="Unassembled WGS sequence"/>
</dbReference>
<dbReference type="OrthoDB" id="544350at2759"/>
<feature type="coiled-coil region" evidence="1">
    <location>
        <begin position="330"/>
        <end position="371"/>
    </location>
</feature>
<comment type="caution">
    <text evidence="3">The sequence shown here is derived from an EMBL/GenBank/DDBJ whole genome shotgun (WGS) entry which is preliminary data.</text>
</comment>
<dbReference type="Pfam" id="PF07714">
    <property type="entry name" value="PK_Tyr_Ser-Thr"/>
    <property type="match status" value="1"/>
</dbReference>
<evidence type="ECO:0000313" key="4">
    <source>
        <dbReference type="Proteomes" id="UP000615446"/>
    </source>
</evidence>
<evidence type="ECO:0000256" key="1">
    <source>
        <dbReference type="SAM" id="Coils"/>
    </source>
</evidence>
<keyword evidence="3" id="KW-0808">Transferase</keyword>
<dbReference type="PANTHER" id="PTHR44329:SF291">
    <property type="entry name" value="PROTEIN KINASE DOMAIN-CONTAINING PROTEIN"/>
    <property type="match status" value="1"/>
</dbReference>
<sequence>MFKKIVEYFRKFGTSGNKTIDQFIFDNYLKWIPYNEFKNIKYLDAGGFSIIYKAVYKDYEVVLKHFGYFNNLDESLNEFLNEWKIINESDKIINIYGFTKHPITSDYMLIMEYANKGSLRGCLTEITNNWEQKLYRLYEIIAGLDKLHKDLGVHYDFHDGNILYVKCECTCRIYISDYFKPYQFAKSYLKKGYICGERPEIIEGTIPQCYIDLMKRCWNNNPLKRPTVSEVLDIIKKWVIPPDSSMKIKDIDKKLKSDIMEFIKAPTGYSNIISESHPQACYTSRILDFTSEELNKILEGSLESFVLKFFKSKQKEKDSEQKFIELEKINEENKMELVDLRQKNSQFERDIQDLRLDLAKQIKKFAEKENTLQTKITYFQNEIYEKKALTSNLTEQLELNKFSIQQIQIQIDQLKKEKSDLQEKLTQTEVNIKELKSQHESLIEQKKQLEIELSQSQVICNQMEQEKIDLHNMMRGFLQDQKFTAKLKAKCAKLKKEITQLEQKLNNEEQIKVQLTQAIQIKEDKINELEQILINIVNKEELSVLEKRSVNESTSGKNTEKIHKEKEETIGLQQEISKTSTSYDASSKGQVLYMSNFDKVIEELKQRFNELESSLTTNSEKGNRIHLDFSMMAEEINLLRNSLDRLELRLKQEENELKNLAAD</sequence>
<reference evidence="3" key="1">
    <citation type="submission" date="2019-10" db="EMBL/GenBank/DDBJ databases">
        <title>Conservation and host-specific expression of non-tandemly repeated heterogenous ribosome RNA gene in arbuscular mycorrhizal fungi.</title>
        <authorList>
            <person name="Maeda T."/>
            <person name="Kobayashi Y."/>
            <person name="Nakagawa T."/>
            <person name="Ezawa T."/>
            <person name="Yamaguchi K."/>
            <person name="Bino T."/>
            <person name="Nishimoto Y."/>
            <person name="Shigenobu S."/>
            <person name="Kawaguchi M."/>
        </authorList>
    </citation>
    <scope>NUCLEOTIDE SEQUENCE</scope>
    <source>
        <strain evidence="3">HR1</strain>
    </source>
</reference>
<dbReference type="PROSITE" id="PS50011">
    <property type="entry name" value="PROTEIN_KINASE_DOM"/>
    <property type="match status" value="1"/>
</dbReference>
<dbReference type="GO" id="GO:0005524">
    <property type="term" value="F:ATP binding"/>
    <property type="evidence" value="ECO:0007669"/>
    <property type="project" value="InterPro"/>
</dbReference>